<feature type="domain" description="Myb/SANT-like DNA-binding" evidence="2">
    <location>
        <begin position="5"/>
        <end position="83"/>
    </location>
</feature>
<evidence type="ECO:0000259" key="2">
    <source>
        <dbReference type="Pfam" id="PF13873"/>
    </source>
</evidence>
<dbReference type="PANTHER" id="PTHR23098:SF23">
    <property type="entry name" value="MYB-RELATED TRANSCRIPTION FACTOR, PARTNER OF PROFILIN-LIKE ISOFORM X2-RELATED"/>
    <property type="match status" value="1"/>
</dbReference>
<protein>
    <recommendedName>
        <fullName evidence="2">Myb/SANT-like DNA-binding domain-containing protein</fullName>
    </recommendedName>
</protein>
<dbReference type="OrthoDB" id="3066195at2759"/>
<sequence length="253" mass="28347">MARERAAFFSPFEQEIILKAFEEHKAVITAKCNTAAAAKSRVEAWQNIADRLNAANPNNVKRTWQQVKIKYKNIVQCANRKRKQKFGEGLPTAGFSPAEKMALWQIRGRPVIDGTILGLSSEQTGISVGRHIATEPESSATLIQTVPAIPDCAEEPTEHSDSEHDEKNIVVCSHPEEGSEAYTSQEDPGPSGPSRPSDEDRDEDVTALYKRYLRQEIAYRQLKMKKLEKEIQLLDKQLDPKADRRGCRTSTDA</sequence>
<dbReference type="InterPro" id="IPR028002">
    <property type="entry name" value="Myb_DNA-bind_5"/>
</dbReference>
<name>A0A8J4WTN1_CLAMG</name>
<dbReference type="PANTHER" id="PTHR23098">
    <property type="entry name" value="AGAP001331-PA-RELATED"/>
    <property type="match status" value="1"/>
</dbReference>
<dbReference type="Proteomes" id="UP000727407">
    <property type="component" value="Unassembled WGS sequence"/>
</dbReference>
<reference evidence="3" key="1">
    <citation type="submission" date="2020-07" db="EMBL/GenBank/DDBJ databases">
        <title>Clarias magur genome sequencing, assembly and annotation.</title>
        <authorList>
            <person name="Kushwaha B."/>
            <person name="Kumar R."/>
            <person name="Das P."/>
            <person name="Joshi C.G."/>
            <person name="Kumar D."/>
            <person name="Nagpure N.S."/>
            <person name="Pandey M."/>
            <person name="Agarwal S."/>
            <person name="Srivastava S."/>
            <person name="Singh M."/>
            <person name="Sahoo L."/>
            <person name="Jayasankar P."/>
            <person name="Meher P.K."/>
            <person name="Koringa P.G."/>
            <person name="Iquebal M.A."/>
            <person name="Das S.P."/>
            <person name="Bit A."/>
            <person name="Patnaik S."/>
            <person name="Patel N."/>
            <person name="Shah T.M."/>
            <person name="Hinsu A."/>
            <person name="Jena J.K."/>
        </authorList>
    </citation>
    <scope>NUCLEOTIDE SEQUENCE</scope>
    <source>
        <strain evidence="3">CIFAMagur01</strain>
        <tissue evidence="3">Testis</tissue>
    </source>
</reference>
<evidence type="ECO:0000313" key="4">
    <source>
        <dbReference type="Proteomes" id="UP000727407"/>
    </source>
</evidence>
<comment type="caution">
    <text evidence="3">The sequence shown here is derived from an EMBL/GenBank/DDBJ whole genome shotgun (WGS) entry which is preliminary data.</text>
</comment>
<dbReference type="AlphaFoldDB" id="A0A8J4WTN1"/>
<dbReference type="EMBL" id="QNUK01000676">
    <property type="protein sequence ID" value="KAF5890507.1"/>
    <property type="molecule type" value="Genomic_DNA"/>
</dbReference>
<dbReference type="Pfam" id="PF13873">
    <property type="entry name" value="Myb_DNA-bind_5"/>
    <property type="match status" value="1"/>
</dbReference>
<feature type="region of interest" description="Disordered" evidence="1">
    <location>
        <begin position="176"/>
        <end position="207"/>
    </location>
</feature>
<evidence type="ECO:0000313" key="3">
    <source>
        <dbReference type="EMBL" id="KAF5890507.1"/>
    </source>
</evidence>
<keyword evidence="4" id="KW-1185">Reference proteome</keyword>
<accession>A0A8J4WTN1</accession>
<evidence type="ECO:0000256" key="1">
    <source>
        <dbReference type="SAM" id="MobiDB-lite"/>
    </source>
</evidence>
<proteinExistence type="predicted"/>
<organism evidence="3 4">
    <name type="scientific">Clarias magur</name>
    <name type="common">Asian catfish</name>
    <name type="synonym">Macropteronotus magur</name>
    <dbReference type="NCBI Taxonomy" id="1594786"/>
    <lineage>
        <taxon>Eukaryota</taxon>
        <taxon>Metazoa</taxon>
        <taxon>Chordata</taxon>
        <taxon>Craniata</taxon>
        <taxon>Vertebrata</taxon>
        <taxon>Euteleostomi</taxon>
        <taxon>Actinopterygii</taxon>
        <taxon>Neopterygii</taxon>
        <taxon>Teleostei</taxon>
        <taxon>Ostariophysi</taxon>
        <taxon>Siluriformes</taxon>
        <taxon>Clariidae</taxon>
        <taxon>Clarias</taxon>
    </lineage>
</organism>
<gene>
    <name evidence="3" type="ORF">DAT39_019771</name>
</gene>
<dbReference type="GO" id="GO:0005634">
    <property type="term" value="C:nucleus"/>
    <property type="evidence" value="ECO:0007669"/>
    <property type="project" value="TreeGrafter"/>
</dbReference>
<feature type="compositionally biased region" description="Low complexity" evidence="1">
    <location>
        <begin position="186"/>
        <end position="195"/>
    </location>
</feature>